<accession>A0ABU3ZZ41</accession>
<sequence>MNREEAVRQSLGTEAEQLHEVRVWTQVKVSMKRRFVNPQWQDWDEPFIFKDVSTSTW</sequence>
<gene>
    <name evidence="1" type="ORF">O0R41_14385</name>
</gene>
<dbReference type="Proteomes" id="UP001185984">
    <property type="component" value="Unassembled WGS sequence"/>
</dbReference>
<keyword evidence="2" id="KW-1185">Reference proteome</keyword>
<reference evidence="2" key="1">
    <citation type="journal article" date="2022" name="J Environ Chem Eng">
        <title>Biodegradation of petroleum oil using a constructed nonpathogenic and heavy metal-tolerant bacterial consortium isolated from marine sponges.</title>
        <authorList>
            <person name="Dechsakulwatana C."/>
            <person name="Rungsihiranrut A."/>
            <person name="Muangchinda C."/>
            <person name="Ningthoujam R."/>
            <person name="Klankeo P."/>
            <person name="Pinyakong O."/>
        </authorList>
    </citation>
    <scope>NUCLEOTIDE SEQUENCE [LARGE SCALE GENOMIC DNA]</scope>
    <source>
        <strain evidence="2">MO2-4</strain>
    </source>
</reference>
<evidence type="ECO:0000313" key="1">
    <source>
        <dbReference type="EMBL" id="MDV5824790.1"/>
    </source>
</evidence>
<dbReference type="RefSeq" id="WP_317517443.1">
    <property type="nucleotide sequence ID" value="NZ_JAPTHD010000006.1"/>
</dbReference>
<dbReference type="EMBL" id="JAPTHD010000006">
    <property type="protein sequence ID" value="MDV5824790.1"/>
    <property type="molecule type" value="Genomic_DNA"/>
</dbReference>
<comment type="caution">
    <text evidence="1">The sequence shown here is derived from an EMBL/GenBank/DDBJ whole genome shotgun (WGS) entry which is preliminary data.</text>
</comment>
<protein>
    <submittedName>
        <fullName evidence="1">Uncharacterized protein</fullName>
    </submittedName>
</protein>
<proteinExistence type="predicted"/>
<organism evidence="1 2">
    <name type="scientific">Sphingobium naphthae</name>
    <dbReference type="NCBI Taxonomy" id="1886786"/>
    <lineage>
        <taxon>Bacteria</taxon>
        <taxon>Pseudomonadati</taxon>
        <taxon>Pseudomonadota</taxon>
        <taxon>Alphaproteobacteria</taxon>
        <taxon>Sphingomonadales</taxon>
        <taxon>Sphingomonadaceae</taxon>
        <taxon>Sphingobium</taxon>
    </lineage>
</organism>
<name>A0ABU3ZZ41_9SPHN</name>
<evidence type="ECO:0000313" key="2">
    <source>
        <dbReference type="Proteomes" id="UP001185984"/>
    </source>
</evidence>